<proteinExistence type="predicted"/>
<organism evidence="3 4">
    <name type="scientific">Actinomadura chokoriensis</name>
    <dbReference type="NCBI Taxonomy" id="454156"/>
    <lineage>
        <taxon>Bacteria</taxon>
        <taxon>Bacillati</taxon>
        <taxon>Actinomycetota</taxon>
        <taxon>Actinomycetes</taxon>
        <taxon>Streptosporangiales</taxon>
        <taxon>Thermomonosporaceae</taxon>
        <taxon>Actinomadura</taxon>
    </lineage>
</organism>
<dbReference type="InterPro" id="IPR023809">
    <property type="entry name" value="Thiopep_bacteriocin_synth_dom"/>
</dbReference>
<keyword evidence="4" id="KW-1185">Reference proteome</keyword>
<evidence type="ECO:0000259" key="2">
    <source>
        <dbReference type="Pfam" id="PF14028"/>
    </source>
</evidence>
<evidence type="ECO:0000313" key="4">
    <source>
        <dbReference type="Proteomes" id="UP001569904"/>
    </source>
</evidence>
<name>A0ABV4QWU8_9ACTN</name>
<dbReference type="EMBL" id="JAXCEH010000008">
    <property type="protein sequence ID" value="MFA1555081.1"/>
    <property type="molecule type" value="Genomic_DNA"/>
</dbReference>
<dbReference type="Proteomes" id="UP001569904">
    <property type="component" value="Unassembled WGS sequence"/>
</dbReference>
<dbReference type="Pfam" id="PF04738">
    <property type="entry name" value="Lant_dehydr_N"/>
    <property type="match status" value="2"/>
</dbReference>
<accession>A0ABV4QWU8</accession>
<feature type="domain" description="Lantibiotic dehydratase N-terminal" evidence="1">
    <location>
        <begin position="34"/>
        <end position="334"/>
    </location>
</feature>
<feature type="domain" description="Thiopeptide-type bacteriocin biosynthesis" evidence="2">
    <location>
        <begin position="679"/>
        <end position="915"/>
    </location>
</feature>
<feature type="domain" description="Lantibiotic dehydratase N-terminal" evidence="1">
    <location>
        <begin position="395"/>
        <end position="581"/>
    </location>
</feature>
<comment type="caution">
    <text evidence="3">The sequence shown here is derived from an EMBL/GenBank/DDBJ whole genome shotgun (WGS) entry which is preliminary data.</text>
</comment>
<sequence>MSGLARKPRDAGFALLRVAALSVDELAGVDRARPFVAEAVGVAAGGQLLDRSERDERAARAVGRYVRRMAGRATPFGLFAGTAVVGVGESESLVMAARAEHRARVRVDVGALEKAVKAVLDRCGAVAMQVNPTLCRVPEGYRYMRRDLSTAVVPATDWLDGLALSRGRTLLAAELGELLPERSVAELVRSGLLHPAIDLLGAGCEPSELAVDLLERCGRREEATVLASLESPGLRPIEQGLRADLKRDWRKAGEAIAVLDHHPENERFHLDLELKMVAGRISESLQGRLEGTIRVIESLFPRRNAMTRFRERFRERYEDSEVNLLQAVDFSSGMLAEWIPVRSPIPGMAGVVGPSSGPEAKVDEIAVRALRFWMETGRDFDLAGLPPNERRVSNSIHAAVLDRYEARFTALLLTGHPGAPLSRLARFGLSRPELSTRMDDWLAECRSGDELYVEVVHNPGGHQANVLLRPDMRGERLALRGGTGGTFTLDRLLIRQVDGRFLLRDAVTGCPVVLELNTAHHALLHSTDPFYRLLAQLAGGDPVRWRWGSLGELPHLPRVICGEVIVVPERWRVTAEQVRSDDLRALLPGIGDRRWVGYGDVHQYVPVDLADKESIEDAVEKTAKAGRLDFWELPQMEAPAATSPTGRHVAEIYLPLARVPDEVSPRRAAGRDPAHSKRWLYFKYYCGVVETDELIVEAARLADRLTAEGRVSKWFFVRYQEDGNHLRLRMLVTRPAARTPVMSALDEFGDSALVARTVMDGYVPETTRYGGPANLAKAESLFTADSEDIARLLGAGPGHLERLYRAVADILQWSAVVYEDHDRRLDFYRMCQHDTGWEFNRKGNRVGKFYRGHRVHVDGFLDRYESEEAVLERVRDLNIMDAALLRSLLHMHMNRLFAADPVRLEFLAYELALRKTLELRSRGLE</sequence>
<dbReference type="Pfam" id="PF14028">
    <property type="entry name" value="Lant_dehydr_C"/>
    <property type="match status" value="1"/>
</dbReference>
<dbReference type="InterPro" id="IPR006827">
    <property type="entry name" value="Lant_deHydtase_N"/>
</dbReference>
<dbReference type="RefSeq" id="WP_371941771.1">
    <property type="nucleotide sequence ID" value="NZ_JAXCEH010000008.1"/>
</dbReference>
<evidence type="ECO:0000259" key="1">
    <source>
        <dbReference type="Pfam" id="PF04738"/>
    </source>
</evidence>
<dbReference type="NCBIfam" id="TIGR03891">
    <property type="entry name" value="thiopep_ocin"/>
    <property type="match status" value="1"/>
</dbReference>
<reference evidence="3 4" key="1">
    <citation type="submission" date="2023-11" db="EMBL/GenBank/DDBJ databases">
        <title>Actinomadura monticuli sp. nov., isolated from volcanic ash.</title>
        <authorList>
            <person name="Lee S.D."/>
            <person name="Yang H."/>
            <person name="Kim I.S."/>
        </authorList>
    </citation>
    <scope>NUCLEOTIDE SEQUENCE [LARGE SCALE GENOMIC DNA]</scope>
    <source>
        <strain evidence="3 4">DSM 45346</strain>
    </source>
</reference>
<protein>
    <submittedName>
        <fullName evidence="3">Thiopeptide-type bacteriocin biosynthesis protein</fullName>
    </submittedName>
</protein>
<gene>
    <name evidence="3" type="ORF">SM436_15435</name>
</gene>
<evidence type="ECO:0000313" key="3">
    <source>
        <dbReference type="EMBL" id="MFA1555081.1"/>
    </source>
</evidence>